<evidence type="ECO:0000256" key="4">
    <source>
        <dbReference type="PIRSR" id="PIRSR001227-1"/>
    </source>
</evidence>
<accession>A0A1H3BAW1</accession>
<dbReference type="Gene3D" id="2.30.120.10">
    <property type="match status" value="1"/>
</dbReference>
<dbReference type="SUPFAM" id="SSF56235">
    <property type="entry name" value="N-terminal nucleophile aminohydrolases (Ntn hydrolases)"/>
    <property type="match status" value="1"/>
</dbReference>
<feature type="binding site" evidence="5">
    <location>
        <position position="364"/>
    </location>
    <ligand>
        <name>Ca(2+)</name>
        <dbReference type="ChEBI" id="CHEBI:29108"/>
    </ligand>
</feature>
<dbReference type="Proteomes" id="UP000199529">
    <property type="component" value="Unassembled WGS sequence"/>
</dbReference>
<keyword evidence="9" id="KW-1185">Reference proteome</keyword>
<feature type="transmembrane region" description="Helical" evidence="7">
    <location>
        <begin position="20"/>
        <end position="37"/>
    </location>
</feature>
<keyword evidence="3" id="KW-0865">Zymogen</keyword>
<dbReference type="STRING" id="418495.SAMN05216215_1010129"/>
<evidence type="ECO:0000256" key="3">
    <source>
        <dbReference type="ARBA" id="ARBA00023145"/>
    </source>
</evidence>
<keyword evidence="5" id="KW-0106">Calcium</keyword>
<gene>
    <name evidence="8" type="ORF">SAMN05216215_1010129</name>
</gene>
<evidence type="ECO:0000256" key="7">
    <source>
        <dbReference type="SAM" id="Phobius"/>
    </source>
</evidence>
<dbReference type="InterPro" id="IPR043147">
    <property type="entry name" value="Penicillin_amidase_A-knob"/>
</dbReference>
<name>A0A1H3BAW1_9PSEU</name>
<keyword evidence="2" id="KW-0378">Hydrolase</keyword>
<evidence type="ECO:0000313" key="8">
    <source>
        <dbReference type="EMBL" id="SDX39092.1"/>
    </source>
</evidence>
<dbReference type="GO" id="GO:0016811">
    <property type="term" value="F:hydrolase activity, acting on carbon-nitrogen (but not peptide) bonds, in linear amides"/>
    <property type="evidence" value="ECO:0007669"/>
    <property type="project" value="InterPro"/>
</dbReference>
<keyword evidence="7" id="KW-1133">Transmembrane helix</keyword>
<dbReference type="InterPro" id="IPR014395">
    <property type="entry name" value="Pen/GL7ACA/AHL_acylase"/>
</dbReference>
<dbReference type="InterPro" id="IPR043146">
    <property type="entry name" value="Penicillin_amidase_N_B-knob"/>
</dbReference>
<dbReference type="RefSeq" id="WP_093265436.1">
    <property type="nucleotide sequence ID" value="NZ_FNOK01000010.1"/>
</dbReference>
<dbReference type="Pfam" id="PF01804">
    <property type="entry name" value="Penicil_amidase"/>
    <property type="match status" value="1"/>
</dbReference>
<evidence type="ECO:0000256" key="1">
    <source>
        <dbReference type="ARBA" id="ARBA00006586"/>
    </source>
</evidence>
<keyword evidence="7" id="KW-0472">Membrane</keyword>
<dbReference type="Gene3D" id="3.60.20.10">
    <property type="entry name" value="Glutamine Phosphoribosylpyrophosphate, subunit 1, domain 1"/>
    <property type="match status" value="1"/>
</dbReference>
<dbReference type="PANTHER" id="PTHR34218">
    <property type="entry name" value="PEPTIDASE S45 PENICILLIN AMIDASE"/>
    <property type="match status" value="1"/>
</dbReference>
<dbReference type="AlphaFoldDB" id="A0A1H3BAW1"/>
<evidence type="ECO:0000313" key="9">
    <source>
        <dbReference type="Proteomes" id="UP000199529"/>
    </source>
</evidence>
<dbReference type="PANTHER" id="PTHR34218:SF4">
    <property type="entry name" value="ACYL-HOMOSERINE LACTONE ACYLASE QUIP"/>
    <property type="match status" value="1"/>
</dbReference>
<proteinExistence type="inferred from homology"/>
<reference evidence="9" key="1">
    <citation type="submission" date="2016-10" db="EMBL/GenBank/DDBJ databases">
        <authorList>
            <person name="Varghese N."/>
            <person name="Submissions S."/>
        </authorList>
    </citation>
    <scope>NUCLEOTIDE SEQUENCE [LARGE SCALE GENOMIC DNA]</scope>
    <source>
        <strain evidence="9">CGMCC 4.3530</strain>
    </source>
</reference>
<protein>
    <submittedName>
        <fullName evidence="8">Penicillin amidase</fullName>
    </submittedName>
</protein>
<dbReference type="PIRSF" id="PIRSF001227">
    <property type="entry name" value="Pen_acylase"/>
    <property type="match status" value="1"/>
</dbReference>
<comment type="similarity">
    <text evidence="1">Belongs to the peptidase S45 family.</text>
</comment>
<dbReference type="Gene3D" id="1.10.1400.10">
    <property type="match status" value="1"/>
</dbReference>
<feature type="binding site" evidence="5">
    <location>
        <position position="361"/>
    </location>
    <ligand>
        <name>Ca(2+)</name>
        <dbReference type="ChEBI" id="CHEBI:29108"/>
    </ligand>
</feature>
<dbReference type="InterPro" id="IPR023343">
    <property type="entry name" value="Penicillin_amidase_dom1"/>
</dbReference>
<dbReference type="OrthoDB" id="9759796at2"/>
<dbReference type="InterPro" id="IPR002692">
    <property type="entry name" value="S45"/>
</dbReference>
<evidence type="ECO:0000256" key="5">
    <source>
        <dbReference type="PIRSR" id="PIRSR001227-2"/>
    </source>
</evidence>
<dbReference type="InterPro" id="IPR029055">
    <property type="entry name" value="Ntn_hydrolases_N"/>
</dbReference>
<dbReference type="GO" id="GO:0046872">
    <property type="term" value="F:metal ion binding"/>
    <property type="evidence" value="ECO:0007669"/>
    <property type="project" value="UniProtKB-KW"/>
</dbReference>
<keyword evidence="5" id="KW-0479">Metal-binding</keyword>
<sequence>MTPCPVHRLRYRRLWRLPSVRTIGTTALVTVAAVALGAVVAPLWAPLVVLAVGAAVIIAEVRRHRARIAIELRLVRALVRSGGGCPGDVEVPGLGAEVRMEAMPNGVTRIEGASFLDAVRALGFAMGSDRAFHLDLLRRTAKGRLSEVWGRTALPVDERYRPLGLARAAEAATASLEAPERDVLTAFAAGVNASMRHHGSPFEARFLSYRPEPWTAADSVLIALFLFHSLSWNEQPKRADAVIRRVFPDDVADFFLPGAGREPSIPEGLGRLRAPEPVPDVVALDGAVPGSNCWVRGGPDARHPLLACDLHLPLTMPNLLYEVDLRWPGQRVRGLAAPGLPVVLTGRNEHVAWGVTNLSADVLDLVPAADADGSAGTTTGTERIRVRGRADAQLDVTRVGTMPVSRNPLLGEKIAIRWTGHDLRSCDLKFQRLAQASSVAESIELLEQAQGIALNVLVADDSGRMAHLATGLLPRRPADRRGAADGYLTGAQRPRLVDPPSGILVSANDAALTERTFQIGYDLDPGHRARRLRRLLAEAADPDPAAMRAMQHDTAAELYLPYRDLAVSALAGRGDRVADLLASWDGRADAASQAFGVLVRLREIIAQQVLGAYLAVCREHDPDFRYPFRAADGPLLAILQAEDPSLLPPGEEAGGWAGFVARCVDRAVAELGGAAGLPTWGELNSVGLDHPLAGLAPWAGPLLGVAARPQSGALHSVRTCVPGFAAVGRAVLSPGAGGFAEFELPGGQSGHPLRAQFDDRHREWSSTGSRAAPAMRGGCAFVLRPAGSPSSAEPVDVGGRDE</sequence>
<dbReference type="EMBL" id="FNOK01000010">
    <property type="protein sequence ID" value="SDX39092.1"/>
    <property type="molecule type" value="Genomic_DNA"/>
</dbReference>
<evidence type="ECO:0000256" key="6">
    <source>
        <dbReference type="SAM" id="MobiDB-lite"/>
    </source>
</evidence>
<organism evidence="8 9">
    <name type="scientific">Saccharopolyspora shandongensis</name>
    <dbReference type="NCBI Taxonomy" id="418495"/>
    <lineage>
        <taxon>Bacteria</taxon>
        <taxon>Bacillati</taxon>
        <taxon>Actinomycetota</taxon>
        <taxon>Actinomycetes</taxon>
        <taxon>Pseudonocardiales</taxon>
        <taxon>Pseudonocardiaceae</taxon>
        <taxon>Saccharopolyspora</taxon>
    </lineage>
</organism>
<feature type="region of interest" description="Disordered" evidence="6">
    <location>
        <begin position="783"/>
        <end position="802"/>
    </location>
</feature>
<feature type="active site" description="Nucleophile" evidence="4">
    <location>
        <position position="291"/>
    </location>
</feature>
<keyword evidence="7" id="KW-0812">Transmembrane</keyword>
<comment type="cofactor">
    <cofactor evidence="5">
        <name>Ca(2+)</name>
        <dbReference type="ChEBI" id="CHEBI:29108"/>
    </cofactor>
    <text evidence="5">Binds 1 Ca(2+) ion per dimer.</text>
</comment>
<dbReference type="GO" id="GO:0017000">
    <property type="term" value="P:antibiotic biosynthetic process"/>
    <property type="evidence" value="ECO:0007669"/>
    <property type="project" value="InterPro"/>
</dbReference>
<evidence type="ECO:0000256" key="2">
    <source>
        <dbReference type="ARBA" id="ARBA00022801"/>
    </source>
</evidence>
<dbReference type="Gene3D" id="1.10.439.10">
    <property type="entry name" value="Penicillin Amidohydrolase, domain 1"/>
    <property type="match status" value="1"/>
</dbReference>